<accession>A0AAI9X5X6</accession>
<dbReference type="EMBL" id="LACB01000303">
    <property type="protein sequence ID" value="KAJ9484902.1"/>
    <property type="molecule type" value="Genomic_DNA"/>
</dbReference>
<keyword evidence="3" id="KW-1185">Reference proteome</keyword>
<proteinExistence type="predicted"/>
<dbReference type="AlphaFoldDB" id="A0AAI9X5X6"/>
<evidence type="ECO:0000313" key="3">
    <source>
        <dbReference type="Proteomes" id="UP001227192"/>
    </source>
</evidence>
<comment type="caution">
    <text evidence="2">The sequence shown here is derived from an EMBL/GenBank/DDBJ whole genome shotgun (WGS) entry which is preliminary data.</text>
</comment>
<reference evidence="2" key="1">
    <citation type="submission" date="2015-06" db="EMBL/GenBank/DDBJ databases">
        <authorList>
            <person name="Nguyen H."/>
        </authorList>
    </citation>
    <scope>NUCLEOTIDE SEQUENCE</scope>
    <source>
        <strain evidence="2">DAOM 180753</strain>
    </source>
</reference>
<organism evidence="2 3">
    <name type="scientific">Penicillium thymicola</name>
    <dbReference type="NCBI Taxonomy" id="293382"/>
    <lineage>
        <taxon>Eukaryota</taxon>
        <taxon>Fungi</taxon>
        <taxon>Dikarya</taxon>
        <taxon>Ascomycota</taxon>
        <taxon>Pezizomycotina</taxon>
        <taxon>Eurotiomycetes</taxon>
        <taxon>Eurotiomycetidae</taxon>
        <taxon>Eurotiales</taxon>
        <taxon>Aspergillaceae</taxon>
        <taxon>Penicillium</taxon>
    </lineage>
</organism>
<evidence type="ECO:0000313" key="2">
    <source>
        <dbReference type="EMBL" id="KAJ9484902.1"/>
    </source>
</evidence>
<feature type="non-terminal residue" evidence="2">
    <location>
        <position position="1"/>
    </location>
</feature>
<reference evidence="2" key="2">
    <citation type="journal article" date="2016" name="Fungal Biol.">
        <title>Ochratoxin A production by Penicillium thymicola.</title>
        <authorList>
            <person name="Nguyen H.D.T."/>
            <person name="McMullin D.R."/>
            <person name="Ponomareva E."/>
            <person name="Riley R."/>
            <person name="Pomraning K.R."/>
            <person name="Baker S.E."/>
            <person name="Seifert K.A."/>
        </authorList>
    </citation>
    <scope>NUCLEOTIDE SEQUENCE</scope>
    <source>
        <strain evidence="2">DAOM 180753</strain>
    </source>
</reference>
<gene>
    <name evidence="2" type="ORF">VN97_g8460</name>
</gene>
<feature type="region of interest" description="Disordered" evidence="1">
    <location>
        <begin position="1"/>
        <end position="36"/>
    </location>
</feature>
<protein>
    <submittedName>
        <fullName evidence="2">Uncharacterized protein</fullName>
    </submittedName>
</protein>
<dbReference type="Proteomes" id="UP001227192">
    <property type="component" value="Unassembled WGS sequence"/>
</dbReference>
<evidence type="ECO:0000256" key="1">
    <source>
        <dbReference type="SAM" id="MobiDB-lite"/>
    </source>
</evidence>
<name>A0AAI9X5X6_PENTH</name>
<sequence>HRPKYLRPVLQHEPPPNTQEIPRYPSVSLRPNPITI</sequence>